<dbReference type="Pfam" id="PF01087">
    <property type="entry name" value="GalP_UDP_transf"/>
    <property type="match status" value="1"/>
</dbReference>
<dbReference type="GO" id="GO:0008108">
    <property type="term" value="F:UDP-glucose:hexose-1-phosphate uridylyltransferase activity"/>
    <property type="evidence" value="ECO:0007669"/>
    <property type="project" value="InterPro"/>
</dbReference>
<dbReference type="Gene3D" id="3.30.428.10">
    <property type="entry name" value="HIT-like"/>
    <property type="match status" value="2"/>
</dbReference>
<dbReference type="InterPro" id="IPR005849">
    <property type="entry name" value="GalP_Utransf_N"/>
</dbReference>
<evidence type="ECO:0000259" key="10">
    <source>
        <dbReference type="Pfam" id="PF02744"/>
    </source>
</evidence>
<keyword evidence="6" id="KW-0862">Zinc</keyword>
<dbReference type="InterPro" id="IPR005850">
    <property type="entry name" value="GalP_Utransf_C"/>
</dbReference>
<keyword evidence="3" id="KW-0808">Transferase</keyword>
<evidence type="ECO:0000256" key="4">
    <source>
        <dbReference type="ARBA" id="ARBA00022695"/>
    </source>
</evidence>
<evidence type="ECO:0000256" key="6">
    <source>
        <dbReference type="ARBA" id="ARBA00022833"/>
    </source>
</evidence>
<sequence>MLNEFRRNLVSGEWVLFATGRAKHPPSPEEDRQYTAKETCPFEDLKKSGNTPVWFYPDENNWRIAVYENKFPAVGQGMHVDSQTQGPFEIQESVGTHNLFIYKDHERRLSDFSVDEIVEVIRIYKRRYKEIQDAESMARYILIFHNSGKEAGASVYHPHSQIISTPILPPDVAKSVSGSYRFFEEHKKNVYDVLLKWEMESGDRIICQNDKFVAFCPFVSKYPYEVRIFMKNAQPHFEQLPDDFDDELAEVLLTALKKIKKALNDPDFNMLIHTAPTEPTHTHDYYCWHIEILPKTKITGGFELGTGVDINVVDPDEAAEKLRNAEV</sequence>
<evidence type="ECO:0000256" key="5">
    <source>
        <dbReference type="ARBA" id="ARBA00022723"/>
    </source>
</evidence>
<dbReference type="PIRSF" id="PIRSF000808">
    <property type="entry name" value="GalT"/>
    <property type="match status" value="1"/>
</dbReference>
<name>A0A1F8HBP2_9BACT</name>
<feature type="domain" description="Galactose-1-phosphate uridyl transferase C-terminal" evidence="10">
    <location>
        <begin position="182"/>
        <end position="292"/>
    </location>
</feature>
<keyword evidence="4" id="KW-0548">Nucleotidyltransferase</keyword>
<evidence type="ECO:0000256" key="1">
    <source>
        <dbReference type="ARBA" id="ARBA00001947"/>
    </source>
</evidence>
<dbReference type="InterPro" id="IPR001937">
    <property type="entry name" value="GalP_UDPtransf1"/>
</dbReference>
<evidence type="ECO:0000256" key="8">
    <source>
        <dbReference type="PIRSR" id="PIRSR000808-1"/>
    </source>
</evidence>
<evidence type="ECO:0000256" key="3">
    <source>
        <dbReference type="ARBA" id="ARBA00022679"/>
    </source>
</evidence>
<proteinExistence type="inferred from homology"/>
<dbReference type="UniPathway" id="UPA00214"/>
<evidence type="ECO:0000313" key="12">
    <source>
        <dbReference type="Proteomes" id="UP000177745"/>
    </source>
</evidence>
<dbReference type="AlphaFoldDB" id="A0A1F8HBP2"/>
<dbReference type="SUPFAM" id="SSF54197">
    <property type="entry name" value="HIT-like"/>
    <property type="match status" value="2"/>
</dbReference>
<dbReference type="Pfam" id="PF02744">
    <property type="entry name" value="GalP_UDP_tr_C"/>
    <property type="match status" value="1"/>
</dbReference>
<evidence type="ECO:0000313" key="11">
    <source>
        <dbReference type="EMBL" id="OGN34346.1"/>
    </source>
</evidence>
<comment type="cofactor">
    <cofactor evidence="1">
        <name>Zn(2+)</name>
        <dbReference type="ChEBI" id="CHEBI:29105"/>
    </cofactor>
</comment>
<keyword evidence="5" id="KW-0479">Metal-binding</keyword>
<comment type="similarity">
    <text evidence="2">Belongs to the galactose-1-phosphate uridylyltransferase type 1 family.</text>
</comment>
<feature type="active site" description="Tele-UMP-histidine intermediate" evidence="8">
    <location>
        <position position="159"/>
    </location>
</feature>
<evidence type="ECO:0000259" key="9">
    <source>
        <dbReference type="Pfam" id="PF01087"/>
    </source>
</evidence>
<dbReference type="Proteomes" id="UP000177745">
    <property type="component" value="Unassembled WGS sequence"/>
</dbReference>
<dbReference type="PANTHER" id="PTHR42763:SF2">
    <property type="entry name" value="ADP-GLUCOSE PHOSPHORYLASE"/>
    <property type="match status" value="1"/>
</dbReference>
<protein>
    <submittedName>
        <fullName evidence="11">Uncharacterized protein</fullName>
    </submittedName>
</protein>
<reference evidence="11 12" key="1">
    <citation type="journal article" date="2016" name="Nat. Commun.">
        <title>Thousands of microbial genomes shed light on interconnected biogeochemical processes in an aquifer system.</title>
        <authorList>
            <person name="Anantharaman K."/>
            <person name="Brown C.T."/>
            <person name="Hug L.A."/>
            <person name="Sharon I."/>
            <person name="Castelle C.J."/>
            <person name="Probst A.J."/>
            <person name="Thomas B.C."/>
            <person name="Singh A."/>
            <person name="Wilkins M.J."/>
            <person name="Karaoz U."/>
            <person name="Brodie E.L."/>
            <person name="Williams K.H."/>
            <person name="Hubbard S.S."/>
            <person name="Banfield J.F."/>
        </authorList>
    </citation>
    <scope>NUCLEOTIDE SEQUENCE [LARGE SCALE GENOMIC DNA]</scope>
</reference>
<accession>A0A1F8HBP2</accession>
<comment type="caution">
    <text evidence="11">The sequence shown here is derived from an EMBL/GenBank/DDBJ whole genome shotgun (WGS) entry which is preliminary data.</text>
</comment>
<dbReference type="PANTHER" id="PTHR42763">
    <property type="entry name" value="ADP-GLUCOSE PHOSPHORYLASE"/>
    <property type="match status" value="1"/>
</dbReference>
<keyword evidence="7" id="KW-0119">Carbohydrate metabolism</keyword>
<organism evidence="11 12">
    <name type="scientific">Candidatus Yanofskybacteria bacterium RIFCSPLOWO2_12_FULL_43_11b</name>
    <dbReference type="NCBI Taxonomy" id="1802710"/>
    <lineage>
        <taxon>Bacteria</taxon>
        <taxon>Candidatus Yanofskyibacteriota</taxon>
    </lineage>
</organism>
<gene>
    <name evidence="11" type="ORF">A3G51_00330</name>
</gene>
<dbReference type="EMBL" id="MGKY01000002">
    <property type="protein sequence ID" value="OGN34346.1"/>
    <property type="molecule type" value="Genomic_DNA"/>
</dbReference>
<evidence type="ECO:0000256" key="2">
    <source>
        <dbReference type="ARBA" id="ARBA00010951"/>
    </source>
</evidence>
<evidence type="ECO:0000256" key="7">
    <source>
        <dbReference type="ARBA" id="ARBA00023277"/>
    </source>
</evidence>
<dbReference type="GO" id="GO:0006012">
    <property type="term" value="P:galactose metabolic process"/>
    <property type="evidence" value="ECO:0007669"/>
    <property type="project" value="UniProtKB-UniPathway"/>
</dbReference>
<dbReference type="GO" id="GO:0008270">
    <property type="term" value="F:zinc ion binding"/>
    <property type="evidence" value="ECO:0007669"/>
    <property type="project" value="InterPro"/>
</dbReference>
<dbReference type="InterPro" id="IPR036265">
    <property type="entry name" value="HIT-like_sf"/>
</dbReference>
<feature type="domain" description="Galactose-1-phosphate uridyl transferase N-terminal" evidence="9">
    <location>
        <begin position="6"/>
        <end position="169"/>
    </location>
</feature>
<dbReference type="InterPro" id="IPR053177">
    <property type="entry name" value="ADP-glucose_phosphorylase"/>
</dbReference>